<dbReference type="AlphaFoldDB" id="K5BJ00"/>
<sequence>MRSLLVVALAVGGLVLGPLPRADAGPGVCPPFCDSIPDAAWIVPIDIPLYPVYRWPGLAGLAVTTTTPRFLFEELCASPPPAADPRDYAVAARADVVNPDGQWQLRAQIIHWRGDTAHGGSNALLTLQAAQQRLRDCQRTVPEASPSLTTAGEEDLAAVISVAGRLVAHQYLLAHPTSSTVVELALWSTLPLQVPWPAVADMQVLDAMAAPLCAAYLGSCR</sequence>
<dbReference type="EMBL" id="AMRA01000102">
    <property type="protein sequence ID" value="EKF22249.1"/>
    <property type="molecule type" value="Genomic_DNA"/>
</dbReference>
<dbReference type="eggNOG" id="ENOG502ZJYE">
    <property type="taxonomic scope" value="Bacteria"/>
</dbReference>
<proteinExistence type="predicted"/>
<name>K5BJ00_MYCHD</name>
<protein>
    <submittedName>
        <fullName evidence="1">Uncharacterized protein</fullName>
    </submittedName>
</protein>
<accession>K5BJ00</accession>
<reference evidence="1 2" key="1">
    <citation type="journal article" date="2012" name="J. Bacteriol.">
        <title>Genome sequence of Mycobacterium hassiacum DSM 44199, a rare source of heat-stable mycobacterial proteins.</title>
        <authorList>
            <person name="Tiago I."/>
            <person name="Maranha A."/>
            <person name="Mendes V."/>
            <person name="Alarico S."/>
            <person name="Moynihan P.J."/>
            <person name="Clarke A.J."/>
            <person name="Macedo-Ribeiro S."/>
            <person name="Pereira P.J."/>
            <person name="Empadinhas N."/>
        </authorList>
    </citation>
    <scope>NUCLEOTIDE SEQUENCE [LARGE SCALE GENOMIC DNA]</scope>
    <source>
        <strain evidence="2">DSM 44199 / CIP 105218 / JCM 12690 / 3849</strain>
    </source>
</reference>
<keyword evidence="2" id="KW-1185">Reference proteome</keyword>
<comment type="caution">
    <text evidence="1">The sequence shown here is derived from an EMBL/GenBank/DDBJ whole genome shotgun (WGS) entry which is preliminary data.</text>
</comment>
<dbReference type="OrthoDB" id="4196334at2"/>
<dbReference type="STRING" id="1122247.GCA_000379865_02761"/>
<dbReference type="Proteomes" id="UP000006265">
    <property type="component" value="Unassembled WGS sequence"/>
</dbReference>
<evidence type="ECO:0000313" key="1">
    <source>
        <dbReference type="EMBL" id="EKF22249.1"/>
    </source>
</evidence>
<dbReference type="RefSeq" id="WP_005630288.1">
    <property type="nucleotide sequence ID" value="NZ_AMRA01000102.1"/>
</dbReference>
<gene>
    <name evidence="1" type="ORF">C731_3740</name>
</gene>
<dbReference type="PATRIC" id="fig|1122247.3.peg.3584"/>
<evidence type="ECO:0000313" key="2">
    <source>
        <dbReference type="Proteomes" id="UP000006265"/>
    </source>
</evidence>
<organism evidence="1 2">
    <name type="scientific">Mycolicibacterium hassiacum (strain DSM 44199 / CIP 105218 / JCM 12690 / 3849)</name>
    <name type="common">Mycobacterium hassiacum</name>
    <dbReference type="NCBI Taxonomy" id="1122247"/>
    <lineage>
        <taxon>Bacteria</taxon>
        <taxon>Bacillati</taxon>
        <taxon>Actinomycetota</taxon>
        <taxon>Actinomycetes</taxon>
        <taxon>Mycobacteriales</taxon>
        <taxon>Mycobacteriaceae</taxon>
        <taxon>Mycolicibacterium</taxon>
    </lineage>
</organism>